<feature type="domain" description="Protein kinase" evidence="1">
    <location>
        <begin position="1"/>
        <end position="109"/>
    </location>
</feature>
<dbReference type="InterPro" id="IPR011009">
    <property type="entry name" value="Kinase-like_dom_sf"/>
</dbReference>
<keyword evidence="3" id="KW-1185">Reference proteome</keyword>
<dbReference type="GO" id="GO:0004672">
    <property type="term" value="F:protein kinase activity"/>
    <property type="evidence" value="ECO:0007669"/>
    <property type="project" value="InterPro"/>
</dbReference>
<accession>A0A0C3Q727</accession>
<reference evidence="2 3" key="1">
    <citation type="submission" date="2014-04" db="EMBL/GenBank/DDBJ databases">
        <authorList>
            <consortium name="DOE Joint Genome Institute"/>
            <person name="Kuo A."/>
            <person name="Girlanda M."/>
            <person name="Perotto S."/>
            <person name="Kohler A."/>
            <person name="Nagy L.G."/>
            <person name="Floudas D."/>
            <person name="Copeland A."/>
            <person name="Barry K.W."/>
            <person name="Cichocki N."/>
            <person name="Veneault-Fourrey C."/>
            <person name="LaButti K."/>
            <person name="Lindquist E.A."/>
            <person name="Lipzen A."/>
            <person name="Lundell T."/>
            <person name="Morin E."/>
            <person name="Murat C."/>
            <person name="Sun H."/>
            <person name="Tunlid A."/>
            <person name="Henrissat B."/>
            <person name="Grigoriev I.V."/>
            <person name="Hibbett D.S."/>
            <person name="Martin F."/>
            <person name="Nordberg H.P."/>
            <person name="Cantor M.N."/>
            <person name="Hua S.X."/>
        </authorList>
    </citation>
    <scope>NUCLEOTIDE SEQUENCE [LARGE SCALE GENOMIC DNA]</scope>
    <source>
        <strain evidence="2 3">MUT 4182</strain>
    </source>
</reference>
<feature type="non-terminal residue" evidence="2">
    <location>
        <position position="1"/>
    </location>
</feature>
<protein>
    <recommendedName>
        <fullName evidence="1">Protein kinase domain-containing protein</fullName>
    </recommendedName>
</protein>
<dbReference type="HOGENOM" id="CLU_2190382_0_0_1"/>
<dbReference type="InterPro" id="IPR000719">
    <property type="entry name" value="Prot_kinase_dom"/>
</dbReference>
<dbReference type="AlphaFoldDB" id="A0A0C3Q727"/>
<evidence type="ECO:0000259" key="1">
    <source>
        <dbReference type="PROSITE" id="PS50011"/>
    </source>
</evidence>
<dbReference type="GO" id="GO:0005524">
    <property type="term" value="F:ATP binding"/>
    <property type="evidence" value="ECO:0007669"/>
    <property type="project" value="InterPro"/>
</dbReference>
<proteinExistence type="predicted"/>
<dbReference type="Pfam" id="PF00069">
    <property type="entry name" value="Pkinase"/>
    <property type="match status" value="1"/>
</dbReference>
<dbReference type="EMBL" id="KN823206">
    <property type="protein sequence ID" value="KIO19736.1"/>
    <property type="molecule type" value="Genomic_DNA"/>
</dbReference>
<sequence>RSFSHENILKFTGYYAEKNYGTVCIFSPYMRNGNAQTYLAEKQATTEERFFLLRDALMGLDYLHNLSPPVVHGDLKAVCHTPGTLPKVTPSLLLSHFNGKALYQMNHHV</sequence>
<dbReference type="SUPFAM" id="SSF56112">
    <property type="entry name" value="Protein kinase-like (PK-like)"/>
    <property type="match status" value="1"/>
</dbReference>
<dbReference type="Proteomes" id="UP000054248">
    <property type="component" value="Unassembled WGS sequence"/>
</dbReference>
<gene>
    <name evidence="2" type="ORF">M407DRAFT_82436</name>
</gene>
<dbReference type="OrthoDB" id="1924919at2759"/>
<evidence type="ECO:0000313" key="2">
    <source>
        <dbReference type="EMBL" id="KIO19736.1"/>
    </source>
</evidence>
<name>A0A0C3Q727_9AGAM</name>
<organism evidence="2 3">
    <name type="scientific">Tulasnella calospora MUT 4182</name>
    <dbReference type="NCBI Taxonomy" id="1051891"/>
    <lineage>
        <taxon>Eukaryota</taxon>
        <taxon>Fungi</taxon>
        <taxon>Dikarya</taxon>
        <taxon>Basidiomycota</taxon>
        <taxon>Agaricomycotina</taxon>
        <taxon>Agaricomycetes</taxon>
        <taxon>Cantharellales</taxon>
        <taxon>Tulasnellaceae</taxon>
        <taxon>Tulasnella</taxon>
    </lineage>
</organism>
<dbReference type="STRING" id="1051891.A0A0C3Q727"/>
<dbReference type="PROSITE" id="PS50011">
    <property type="entry name" value="PROTEIN_KINASE_DOM"/>
    <property type="match status" value="1"/>
</dbReference>
<evidence type="ECO:0000313" key="3">
    <source>
        <dbReference type="Proteomes" id="UP000054248"/>
    </source>
</evidence>
<reference evidence="3" key="2">
    <citation type="submission" date="2015-01" db="EMBL/GenBank/DDBJ databases">
        <title>Evolutionary Origins and Diversification of the Mycorrhizal Mutualists.</title>
        <authorList>
            <consortium name="DOE Joint Genome Institute"/>
            <consortium name="Mycorrhizal Genomics Consortium"/>
            <person name="Kohler A."/>
            <person name="Kuo A."/>
            <person name="Nagy L.G."/>
            <person name="Floudas D."/>
            <person name="Copeland A."/>
            <person name="Barry K.W."/>
            <person name="Cichocki N."/>
            <person name="Veneault-Fourrey C."/>
            <person name="LaButti K."/>
            <person name="Lindquist E.A."/>
            <person name="Lipzen A."/>
            <person name="Lundell T."/>
            <person name="Morin E."/>
            <person name="Murat C."/>
            <person name="Riley R."/>
            <person name="Ohm R."/>
            <person name="Sun H."/>
            <person name="Tunlid A."/>
            <person name="Henrissat B."/>
            <person name="Grigoriev I.V."/>
            <person name="Hibbett D.S."/>
            <person name="Martin F."/>
        </authorList>
    </citation>
    <scope>NUCLEOTIDE SEQUENCE [LARGE SCALE GENOMIC DNA]</scope>
    <source>
        <strain evidence="3">MUT 4182</strain>
    </source>
</reference>
<dbReference type="Gene3D" id="1.10.510.10">
    <property type="entry name" value="Transferase(Phosphotransferase) domain 1"/>
    <property type="match status" value="1"/>
</dbReference>